<feature type="domain" description="Extradiol ring-cleavage dioxygenase class III enzyme subunit B" evidence="6">
    <location>
        <begin position="7"/>
        <end position="268"/>
    </location>
</feature>
<keyword evidence="8" id="KW-1185">Reference proteome</keyword>
<dbReference type="CDD" id="cd07363">
    <property type="entry name" value="45_DOPA_Dioxygenase"/>
    <property type="match status" value="1"/>
</dbReference>
<sequence>MDTSLPALFLSHGSPMTALEPGETGRFWQRLGTAIDAATGRPSAILAVSAHSLTREPALLAAPRHTAVYDFGGFPDALYRLRYDAAGDPALATRVQALLAAEGIAAHRLDDGGLDHGIWTPLRWIYPAADIPVLPLAYVPTWRPAEQFALGRALAPLADEGVLIIGTGSITHNLRLLGRFVANQGVGQPEMAESAEFRAWMAARSAARDWDALLDYRSSAPHAALMHPTDEHLLPWYVAAGAGGRDATPQRLHEAVTFGALGMDAYAFGPGAARLAEALQASSLQVDAASM</sequence>
<evidence type="ECO:0000256" key="2">
    <source>
        <dbReference type="ARBA" id="ARBA00007581"/>
    </source>
</evidence>
<keyword evidence="5 7" id="KW-0560">Oxidoreductase</keyword>
<dbReference type="Proteomes" id="UP001336250">
    <property type="component" value="Unassembled WGS sequence"/>
</dbReference>
<dbReference type="PIRSF" id="PIRSF006157">
    <property type="entry name" value="Doxgns_DODA"/>
    <property type="match status" value="1"/>
</dbReference>
<accession>A0AAW9QBC1</accession>
<proteinExistence type="inferred from homology"/>
<keyword evidence="7" id="KW-0223">Dioxygenase</keyword>
<protein>
    <submittedName>
        <fullName evidence="7">Class III extradiol ring-cleavage dioxygenase</fullName>
        <ecNumber evidence="7">1.13.-.-</ecNumber>
    </submittedName>
</protein>
<evidence type="ECO:0000256" key="1">
    <source>
        <dbReference type="ARBA" id="ARBA00001947"/>
    </source>
</evidence>
<dbReference type="SUPFAM" id="SSF53213">
    <property type="entry name" value="LigB-like"/>
    <property type="match status" value="1"/>
</dbReference>
<dbReference type="PANTHER" id="PTHR30096:SF0">
    <property type="entry name" value="4,5-DOPA DIOXYGENASE EXTRADIOL-LIKE PROTEIN"/>
    <property type="match status" value="1"/>
</dbReference>
<evidence type="ECO:0000259" key="6">
    <source>
        <dbReference type="Pfam" id="PF02900"/>
    </source>
</evidence>
<dbReference type="RefSeq" id="WP_332287576.1">
    <property type="nucleotide sequence ID" value="NZ_JAZIBG010000009.1"/>
</dbReference>
<evidence type="ECO:0000313" key="8">
    <source>
        <dbReference type="Proteomes" id="UP001336250"/>
    </source>
</evidence>
<dbReference type="PANTHER" id="PTHR30096">
    <property type="entry name" value="4,5-DOPA DIOXYGENASE EXTRADIOL-LIKE PROTEIN"/>
    <property type="match status" value="1"/>
</dbReference>
<dbReference type="EMBL" id="JAZIBG010000009">
    <property type="protein sequence ID" value="MEF7612679.1"/>
    <property type="molecule type" value="Genomic_DNA"/>
</dbReference>
<keyword evidence="4" id="KW-0862">Zinc</keyword>
<evidence type="ECO:0000256" key="3">
    <source>
        <dbReference type="ARBA" id="ARBA00022723"/>
    </source>
</evidence>
<evidence type="ECO:0000256" key="5">
    <source>
        <dbReference type="ARBA" id="ARBA00023002"/>
    </source>
</evidence>
<comment type="similarity">
    <text evidence="2">Belongs to the DODA-type extradiol aromatic ring-opening dioxygenase family.</text>
</comment>
<dbReference type="GO" id="GO:0016702">
    <property type="term" value="F:oxidoreductase activity, acting on single donors with incorporation of molecular oxygen, incorporation of two atoms of oxygen"/>
    <property type="evidence" value="ECO:0007669"/>
    <property type="project" value="UniProtKB-ARBA"/>
</dbReference>
<keyword evidence="3" id="KW-0479">Metal-binding</keyword>
<dbReference type="EC" id="1.13.-.-" evidence="7"/>
<dbReference type="Gene3D" id="3.40.830.10">
    <property type="entry name" value="LigB-like"/>
    <property type="match status" value="1"/>
</dbReference>
<dbReference type="AlphaFoldDB" id="A0AAW9QBC1"/>
<dbReference type="GO" id="GO:0008270">
    <property type="term" value="F:zinc ion binding"/>
    <property type="evidence" value="ECO:0007669"/>
    <property type="project" value="InterPro"/>
</dbReference>
<organism evidence="7 8">
    <name type="scientific">Aquincola agrisoli</name>
    <dbReference type="NCBI Taxonomy" id="3119538"/>
    <lineage>
        <taxon>Bacteria</taxon>
        <taxon>Pseudomonadati</taxon>
        <taxon>Pseudomonadota</taxon>
        <taxon>Betaproteobacteria</taxon>
        <taxon>Burkholderiales</taxon>
        <taxon>Sphaerotilaceae</taxon>
        <taxon>Aquincola</taxon>
    </lineage>
</organism>
<dbReference type="InterPro" id="IPR014436">
    <property type="entry name" value="Extradiol_dOase_DODA"/>
</dbReference>
<dbReference type="InterPro" id="IPR004183">
    <property type="entry name" value="Xdiol_dOase_suB"/>
</dbReference>
<name>A0AAW9QBC1_9BURK</name>
<comment type="caution">
    <text evidence="7">The sequence shown here is derived from an EMBL/GenBank/DDBJ whole genome shotgun (WGS) entry which is preliminary data.</text>
</comment>
<dbReference type="GO" id="GO:0008198">
    <property type="term" value="F:ferrous iron binding"/>
    <property type="evidence" value="ECO:0007669"/>
    <property type="project" value="InterPro"/>
</dbReference>
<evidence type="ECO:0000256" key="4">
    <source>
        <dbReference type="ARBA" id="ARBA00022833"/>
    </source>
</evidence>
<comment type="cofactor">
    <cofactor evidence="1">
        <name>Zn(2+)</name>
        <dbReference type="ChEBI" id="CHEBI:29105"/>
    </cofactor>
</comment>
<gene>
    <name evidence="7" type="ORF">V4F39_02075</name>
</gene>
<reference evidence="7 8" key="1">
    <citation type="submission" date="2024-02" db="EMBL/GenBank/DDBJ databases">
        <title>Genome sequence of Aquincola sp. MAHUQ-54.</title>
        <authorList>
            <person name="Huq M.A."/>
        </authorList>
    </citation>
    <scope>NUCLEOTIDE SEQUENCE [LARGE SCALE GENOMIC DNA]</scope>
    <source>
        <strain evidence="7 8">MAHUQ-54</strain>
    </source>
</reference>
<dbReference type="Pfam" id="PF02900">
    <property type="entry name" value="LigB"/>
    <property type="match status" value="1"/>
</dbReference>
<evidence type="ECO:0000313" key="7">
    <source>
        <dbReference type="EMBL" id="MEF7612679.1"/>
    </source>
</evidence>